<evidence type="ECO:0000313" key="2">
    <source>
        <dbReference type="EMBL" id="MBA2882795.1"/>
    </source>
</evidence>
<dbReference type="Proteomes" id="UP000525298">
    <property type="component" value="Unassembled WGS sequence"/>
</dbReference>
<dbReference type="InterPro" id="IPR051919">
    <property type="entry name" value="W-dependent_AOR"/>
</dbReference>
<feature type="domain" description="Aldehyde ferredoxin oxidoreductase N-terminal" evidence="1">
    <location>
        <begin position="6"/>
        <end position="200"/>
    </location>
</feature>
<dbReference type="InterPro" id="IPR036503">
    <property type="entry name" value="Ald_Fedxn_OxRdtase_N_sf"/>
</dbReference>
<accession>A0A7W0CBQ3</accession>
<dbReference type="GO" id="GO:0033726">
    <property type="term" value="F:aldehyde ferredoxin oxidoreductase activity"/>
    <property type="evidence" value="ECO:0007669"/>
    <property type="project" value="UniProtKB-EC"/>
</dbReference>
<protein>
    <submittedName>
        <fullName evidence="2">Aldehyde:ferredoxin oxidoreductase</fullName>
        <ecNumber evidence="2">1.2.7.5</ecNumber>
    </submittedName>
</protein>
<evidence type="ECO:0000259" key="1">
    <source>
        <dbReference type="SMART" id="SM00790"/>
    </source>
</evidence>
<dbReference type="Gene3D" id="3.60.9.10">
    <property type="entry name" value="Aldehyde ferredoxin oxidoreductase, N-terminal domain"/>
    <property type="match status" value="1"/>
</dbReference>
<dbReference type="SUPFAM" id="SSF56228">
    <property type="entry name" value="Aldehyde ferredoxin oxidoreductase, N-terminal domain"/>
    <property type="match status" value="1"/>
</dbReference>
<dbReference type="SMART" id="SM00790">
    <property type="entry name" value="AFOR_N"/>
    <property type="match status" value="1"/>
</dbReference>
<organism evidence="2 3">
    <name type="scientific">Desulfosalsimonas propionicica</name>
    <dbReference type="NCBI Taxonomy" id="332175"/>
    <lineage>
        <taxon>Bacteria</taxon>
        <taxon>Pseudomonadati</taxon>
        <taxon>Thermodesulfobacteriota</taxon>
        <taxon>Desulfobacteria</taxon>
        <taxon>Desulfobacterales</taxon>
        <taxon>Desulfosalsimonadaceae</taxon>
        <taxon>Desulfosalsimonas</taxon>
    </lineage>
</organism>
<dbReference type="RefSeq" id="WP_181552416.1">
    <property type="nucleotide sequence ID" value="NZ_JACDUS010000012.1"/>
</dbReference>
<dbReference type="Pfam" id="PF02730">
    <property type="entry name" value="AFOR_N"/>
    <property type="match status" value="1"/>
</dbReference>
<proteinExistence type="predicted"/>
<dbReference type="PANTHER" id="PTHR30038:SF0">
    <property type="entry name" value="TUNGSTEN-CONTAINING ALDEHYDE FERREDOXIN OXIDOREDUCTASE"/>
    <property type="match status" value="1"/>
</dbReference>
<gene>
    <name evidence="2" type="ORF">HNR65_003150</name>
</gene>
<dbReference type="InterPro" id="IPR013983">
    <property type="entry name" value="Ald_Fedxn_OxRdtase_N"/>
</dbReference>
<name>A0A7W0CBQ3_9BACT</name>
<dbReference type="GO" id="GO:0051536">
    <property type="term" value="F:iron-sulfur cluster binding"/>
    <property type="evidence" value="ECO:0007669"/>
    <property type="project" value="InterPro"/>
</dbReference>
<dbReference type="EMBL" id="JACDUS010000012">
    <property type="protein sequence ID" value="MBA2882795.1"/>
    <property type="molecule type" value="Genomic_DNA"/>
</dbReference>
<keyword evidence="2" id="KW-0560">Oxidoreductase</keyword>
<dbReference type="PANTHER" id="PTHR30038">
    <property type="entry name" value="ALDEHYDE FERREDOXIN OXIDOREDUCTASE"/>
    <property type="match status" value="1"/>
</dbReference>
<evidence type="ECO:0000313" key="3">
    <source>
        <dbReference type="Proteomes" id="UP000525298"/>
    </source>
</evidence>
<comment type="caution">
    <text evidence="2">The sequence shown here is derived from an EMBL/GenBank/DDBJ whole genome shotgun (WGS) entry which is preliminary data.</text>
</comment>
<reference evidence="2 3" key="1">
    <citation type="submission" date="2020-07" db="EMBL/GenBank/DDBJ databases">
        <title>Genomic Encyclopedia of Type Strains, Phase IV (KMG-IV): sequencing the most valuable type-strain genomes for metagenomic binning, comparative biology and taxonomic classification.</title>
        <authorList>
            <person name="Goeker M."/>
        </authorList>
    </citation>
    <scope>NUCLEOTIDE SEQUENCE [LARGE SCALE GENOMIC DNA]</scope>
    <source>
        <strain evidence="2 3">DSM 17721</strain>
    </source>
</reference>
<sequence>MEYLSTDKILIVDLATSESEEEEVEESLVSSKIGGAGITKYLYEKYQDDDPIVIGTGLLTGTTYPASATSVMTAKSPVTGKICHCPVIFKVGVEIKYSGYDYIVVKGAANSPVYLWIHDGVADIMDASNIWGKDVWESTDYLRGFAGDDLLQTMLIGKAGENQLDQAQVCFNHWSSPDRFGIGKIFGSKNLKGFAFRGMGLLDAADPESFLSRSLEILKDIKKNDFISKKGIGELGDAIGNHDLSEWLAPIVHRHSADYFTPYATITGLFMDEDPNLVEETKVQEPGVLVTDINALNSCKNLGLSAENAGRFLKACAKYGIDPLAVTTLSGKSSLDELQGAFDGLTGTLEYEGKAVFSPWAPLKPIFNDFGLSDDRDEVISWWERRQAIALIFGIHPLFILMSPEITEENLLELANIGTDLDIGLEALNEVVSYVSEPA</sequence>
<dbReference type="EC" id="1.2.7.5" evidence="2"/>
<keyword evidence="3" id="KW-1185">Reference proteome</keyword>
<dbReference type="AlphaFoldDB" id="A0A7W0CBQ3"/>